<name>A0A547PW45_9RHOB</name>
<dbReference type="InterPro" id="IPR003115">
    <property type="entry name" value="ParB_N"/>
</dbReference>
<comment type="caution">
    <text evidence="2">The sequence shown here is derived from an EMBL/GenBank/DDBJ whole genome shotgun (WGS) entry which is preliminary data.</text>
</comment>
<evidence type="ECO:0000313" key="3">
    <source>
        <dbReference type="Proteomes" id="UP000318590"/>
    </source>
</evidence>
<accession>A0A547PW45</accession>
<dbReference type="Proteomes" id="UP000318590">
    <property type="component" value="Unassembled WGS sequence"/>
</dbReference>
<organism evidence="2 3">
    <name type="scientific">Palleronia caenipelagi</name>
    <dbReference type="NCBI Taxonomy" id="2489174"/>
    <lineage>
        <taxon>Bacteria</taxon>
        <taxon>Pseudomonadati</taxon>
        <taxon>Pseudomonadota</taxon>
        <taxon>Alphaproteobacteria</taxon>
        <taxon>Rhodobacterales</taxon>
        <taxon>Roseobacteraceae</taxon>
        <taxon>Palleronia</taxon>
    </lineage>
</organism>
<dbReference type="InterPro" id="IPR036086">
    <property type="entry name" value="ParB/Sulfiredoxin_sf"/>
</dbReference>
<dbReference type="OrthoDB" id="2053844at2"/>
<dbReference type="SMART" id="SM00470">
    <property type="entry name" value="ParB"/>
    <property type="match status" value="1"/>
</dbReference>
<sequence length="288" mass="31648">MAAEQIKSVTALPVEGIHVEDRLRDTSEAGVEAIMASIRDLGVMKDPIHVRKVRHQENRLVLMAGAHRLEAAKRLGWDEVPATLWTCNDAFARLMEIDDNLASAELTPLDNAVFLAERKRLYEEEFPETRAGVAGALHKNCATDMMSVAAFATTTAEKFGLSERHVRRMVSAGARITSDEARHLRQAPRPVTLADLQTIGGIPDDDRRAEVIRRMAVGEAKNASDALNAMKAEALGAMIETPDDIMFRKLAGNWRRAGMRAKRRFVAQELTELARLVAEAQAGGGSDD</sequence>
<proteinExistence type="predicted"/>
<protein>
    <submittedName>
        <fullName evidence="2">Chromosome partitioning protein ParB</fullName>
    </submittedName>
</protein>
<evidence type="ECO:0000313" key="2">
    <source>
        <dbReference type="EMBL" id="TRD18367.1"/>
    </source>
</evidence>
<dbReference type="Pfam" id="PF02195">
    <property type="entry name" value="ParB_N"/>
    <property type="match status" value="1"/>
</dbReference>
<dbReference type="PANTHER" id="PTHR33375:SF1">
    <property type="entry name" value="CHROMOSOME-PARTITIONING PROTEIN PARB-RELATED"/>
    <property type="match status" value="1"/>
</dbReference>
<dbReference type="GO" id="GO:0005694">
    <property type="term" value="C:chromosome"/>
    <property type="evidence" value="ECO:0007669"/>
    <property type="project" value="TreeGrafter"/>
</dbReference>
<feature type="domain" description="ParB-like N-terminal" evidence="1">
    <location>
        <begin position="10"/>
        <end position="101"/>
    </location>
</feature>
<keyword evidence="3" id="KW-1185">Reference proteome</keyword>
<dbReference type="GO" id="GO:0007059">
    <property type="term" value="P:chromosome segregation"/>
    <property type="evidence" value="ECO:0007669"/>
    <property type="project" value="TreeGrafter"/>
</dbReference>
<reference evidence="2 3" key="1">
    <citation type="submission" date="2019-06" db="EMBL/GenBank/DDBJ databases">
        <title>Paenimaribius caenipelagi gen. nov., sp. nov., isolated from a tidal flat.</title>
        <authorList>
            <person name="Yoon J.-H."/>
        </authorList>
    </citation>
    <scope>NUCLEOTIDE SEQUENCE [LARGE SCALE GENOMIC DNA]</scope>
    <source>
        <strain evidence="2 3">JBTF-M29</strain>
    </source>
</reference>
<dbReference type="AlphaFoldDB" id="A0A547PW45"/>
<dbReference type="Gene3D" id="3.90.1530.10">
    <property type="entry name" value="Conserved hypothetical protein from pyrococcus furiosus pfu- 392566-001, ParB domain"/>
    <property type="match status" value="1"/>
</dbReference>
<dbReference type="EMBL" id="VFSV01000020">
    <property type="protein sequence ID" value="TRD18367.1"/>
    <property type="molecule type" value="Genomic_DNA"/>
</dbReference>
<gene>
    <name evidence="2" type="ORF">FEV53_11975</name>
</gene>
<dbReference type="RefSeq" id="WP_142835039.1">
    <property type="nucleotide sequence ID" value="NZ_VFSV01000020.1"/>
</dbReference>
<dbReference type="PANTHER" id="PTHR33375">
    <property type="entry name" value="CHROMOSOME-PARTITIONING PROTEIN PARB-RELATED"/>
    <property type="match status" value="1"/>
</dbReference>
<evidence type="ECO:0000259" key="1">
    <source>
        <dbReference type="SMART" id="SM00470"/>
    </source>
</evidence>
<dbReference type="InterPro" id="IPR050336">
    <property type="entry name" value="Chromosome_partition/occlusion"/>
</dbReference>
<dbReference type="SUPFAM" id="SSF110849">
    <property type="entry name" value="ParB/Sulfiredoxin"/>
    <property type="match status" value="1"/>
</dbReference>